<evidence type="ECO:0000256" key="8">
    <source>
        <dbReference type="ARBA" id="ARBA00007029"/>
    </source>
</evidence>
<keyword evidence="13" id="KW-0130">Cell adhesion</keyword>
<evidence type="ECO:0000256" key="2">
    <source>
        <dbReference type="ARBA" id="ARBA00004221"/>
    </source>
</evidence>
<evidence type="ECO:0000256" key="15">
    <source>
        <dbReference type="ARBA" id="ARBA00023136"/>
    </source>
</evidence>
<reference key="1">
    <citation type="journal article" date="2007" name="Nature">
        <title>The medaka draft genome and insights into vertebrate genome evolution.</title>
        <authorList>
            <person name="Kasahara M."/>
            <person name="Naruse K."/>
            <person name="Sasaki S."/>
            <person name="Nakatani Y."/>
            <person name="Qu W."/>
            <person name="Ahsan B."/>
            <person name="Yamada T."/>
            <person name="Nagayasu Y."/>
            <person name="Doi K."/>
            <person name="Kasai Y."/>
            <person name="Jindo T."/>
            <person name="Kobayashi D."/>
            <person name="Shimada A."/>
            <person name="Toyoda A."/>
            <person name="Kuroki Y."/>
            <person name="Fujiyama A."/>
            <person name="Sasaki T."/>
            <person name="Shimizu A."/>
            <person name="Asakawa S."/>
            <person name="Shimizu N."/>
            <person name="Hashimoto S."/>
            <person name="Yang J."/>
            <person name="Lee Y."/>
            <person name="Matsushima K."/>
            <person name="Sugano S."/>
            <person name="Sakaizumi M."/>
            <person name="Narita T."/>
            <person name="Ohishi K."/>
            <person name="Haga S."/>
            <person name="Ohta F."/>
            <person name="Nomoto H."/>
            <person name="Nogata K."/>
            <person name="Morishita T."/>
            <person name="Endo T."/>
            <person name="Shin-I T."/>
            <person name="Takeda H."/>
            <person name="Morishita S."/>
            <person name="Kohara Y."/>
        </authorList>
    </citation>
    <scope>NUCLEOTIDE SEQUENCE [LARGE SCALE GENOMIC DNA]</scope>
    <source>
        <strain>Hd-rR</strain>
    </source>
</reference>
<evidence type="ECO:0000256" key="5">
    <source>
        <dbReference type="ARBA" id="ARBA00004479"/>
    </source>
</evidence>
<feature type="compositionally biased region" description="Polar residues" evidence="19">
    <location>
        <begin position="96"/>
        <end position="112"/>
    </location>
</feature>
<keyword evidence="15 20" id="KW-0472">Membrane</keyword>
<reference evidence="21" key="3">
    <citation type="submission" date="2025-08" db="UniProtKB">
        <authorList>
            <consortium name="Ensembl"/>
        </authorList>
    </citation>
    <scope>IDENTIFICATION</scope>
    <source>
        <strain evidence="21">HSOK</strain>
    </source>
</reference>
<evidence type="ECO:0000256" key="1">
    <source>
        <dbReference type="ARBA" id="ARBA00004105"/>
    </source>
</evidence>
<dbReference type="GO" id="GO:0016477">
    <property type="term" value="P:cell migration"/>
    <property type="evidence" value="ECO:0007669"/>
    <property type="project" value="InterPro"/>
</dbReference>
<feature type="compositionally biased region" description="Pro residues" evidence="19">
    <location>
        <begin position="237"/>
        <end position="249"/>
    </location>
</feature>
<evidence type="ECO:0000256" key="6">
    <source>
        <dbReference type="ARBA" id="ARBA00004486"/>
    </source>
</evidence>
<comment type="similarity">
    <text evidence="8">Belongs to the podocalyxin family.</text>
</comment>
<keyword evidence="17" id="KW-0966">Cell projection</keyword>
<feature type="compositionally biased region" description="Polar residues" evidence="19">
    <location>
        <begin position="198"/>
        <end position="219"/>
    </location>
</feature>
<comment type="subcellular location">
    <subcellularLocation>
        <location evidence="2">Apical cell membrane</location>
    </subcellularLocation>
    <subcellularLocation>
        <location evidence="6">Cell projection</location>
        <location evidence="6">Filopodium</location>
    </subcellularLocation>
    <subcellularLocation>
        <location evidence="7">Cell projection</location>
        <location evidence="7">Lamellipodium</location>
    </subcellularLocation>
    <subcellularLocation>
        <location evidence="1">Cell projection</location>
        <location evidence="1">Microvillus</location>
    </subcellularLocation>
    <subcellularLocation>
        <location evidence="4">Cell projection</location>
        <location evidence="4">Ruffle</location>
    </subcellularLocation>
    <subcellularLocation>
        <location evidence="3">Membrane raft</location>
    </subcellularLocation>
    <subcellularLocation>
        <location evidence="5">Membrane</location>
        <topology evidence="5">Single-pass type I membrane protein</topology>
    </subcellularLocation>
</comment>
<proteinExistence type="inferred from homology"/>
<feature type="transmembrane region" description="Helical" evidence="20">
    <location>
        <begin position="369"/>
        <end position="390"/>
    </location>
</feature>
<evidence type="ECO:0000256" key="7">
    <source>
        <dbReference type="ARBA" id="ARBA00004510"/>
    </source>
</evidence>
<evidence type="ECO:0000313" key="21">
    <source>
        <dbReference type="Ensembl" id="ENSORLP00015020276.1"/>
    </source>
</evidence>
<feature type="compositionally biased region" description="Low complexity" evidence="19">
    <location>
        <begin position="227"/>
        <end position="236"/>
    </location>
</feature>
<sequence length="465" mass="50178">MHKCGKNSLQADNPSCHWVQNSLLPDSSGRVRRDGMSQKQLKNRNHERRIREMALRKGSLFSSICSDESSNFTASSTIDSFESAAVLSKAPGSTEAPLNTTVPATTQRQKPTDTVDTVTSIKAAVTTAPAVTDVLTPTPGNATFPPAVTSGLPTTGAASTQAPPTTPSVQTTSQQQNMTTGPGEAEVTAGLIAGVTGGFNTKPTTMITTTLRPEYSNRSGENHTESSRAPATTTAPTAPPSEAPPPPVTTPSTTTTTSLAKTEPAKTQASHTRANTEPVPSVGPGTTAPAWSHTFDFPPPSGQLEKKEQKVLGEVCKRLFPDWRSGTCRFKWRQQNGGIVFDRIDIIVNSSLAANYYEEITKPRDNKTLIAILASCGSLLIMIIILAVCASHHRRPYSENQQHLTEELQTVENGYHDNPTLEVMEVQPEMQEKKVALNGEFNDSWIVPIDNLLKEEIPDEEDTHL</sequence>
<evidence type="ECO:0000256" key="18">
    <source>
        <dbReference type="ARBA" id="ARBA00031141"/>
    </source>
</evidence>
<keyword evidence="11 20" id="KW-0812">Transmembrane</keyword>
<evidence type="ECO:0000256" key="17">
    <source>
        <dbReference type="ARBA" id="ARBA00023273"/>
    </source>
</evidence>
<dbReference type="Ensembl" id="ENSORLT00015029426.1">
    <property type="protein sequence ID" value="ENSORLP00015020276.1"/>
    <property type="gene ID" value="ENSORLG00015021413.1"/>
</dbReference>
<dbReference type="Pfam" id="PF06365">
    <property type="entry name" value="CD34_antigen"/>
    <property type="match status" value="1"/>
</dbReference>
<reference evidence="21 22" key="2">
    <citation type="submission" date="2017-04" db="EMBL/GenBank/DDBJ databases">
        <title>CpG methylation of centromeres and impact of large insertions on vertebrate speciation.</title>
        <authorList>
            <person name="Ichikawa K."/>
            <person name="Yoshimura J."/>
            <person name="Morishita S."/>
        </authorList>
    </citation>
    <scope>NUCLEOTIDE SEQUENCE</scope>
    <source>
        <strain evidence="21 22">HSOK</strain>
    </source>
</reference>
<dbReference type="GO" id="GO:0016324">
    <property type="term" value="C:apical plasma membrane"/>
    <property type="evidence" value="ECO:0007669"/>
    <property type="project" value="UniProtKB-SubCell"/>
</dbReference>
<evidence type="ECO:0000256" key="20">
    <source>
        <dbReference type="SAM" id="Phobius"/>
    </source>
</evidence>
<feature type="compositionally biased region" description="Low complexity" evidence="19">
    <location>
        <begin position="153"/>
        <end position="176"/>
    </location>
</feature>
<evidence type="ECO:0000256" key="19">
    <source>
        <dbReference type="SAM" id="MobiDB-lite"/>
    </source>
</evidence>
<evidence type="ECO:0000256" key="16">
    <source>
        <dbReference type="ARBA" id="ARBA00023180"/>
    </source>
</evidence>
<feature type="region of interest" description="Disordered" evidence="19">
    <location>
        <begin position="147"/>
        <end position="183"/>
    </location>
</feature>
<dbReference type="GO" id="GO:0005902">
    <property type="term" value="C:microvillus"/>
    <property type="evidence" value="ECO:0007669"/>
    <property type="project" value="UniProtKB-SubCell"/>
</dbReference>
<dbReference type="GO" id="GO:0030175">
    <property type="term" value="C:filopodium"/>
    <property type="evidence" value="ECO:0007669"/>
    <property type="project" value="UniProtKB-SubCell"/>
</dbReference>
<dbReference type="Proteomes" id="UP000265200">
    <property type="component" value="Chromosome 23"/>
</dbReference>
<evidence type="ECO:0000256" key="4">
    <source>
        <dbReference type="ARBA" id="ARBA00004466"/>
    </source>
</evidence>
<protein>
    <recommendedName>
        <fullName evidence="9">Podocalyxin</fullName>
    </recommendedName>
    <alternativeName>
        <fullName evidence="18">Podocalyxin-like protein 1</fullName>
    </alternativeName>
</protein>
<evidence type="ECO:0000256" key="14">
    <source>
        <dbReference type="ARBA" id="ARBA00022989"/>
    </source>
</evidence>
<dbReference type="InterPro" id="IPR017403">
    <property type="entry name" value="PODXL"/>
</dbReference>
<evidence type="ECO:0000256" key="13">
    <source>
        <dbReference type="ARBA" id="ARBA00022889"/>
    </source>
</evidence>
<name>A0A3P9IJQ4_ORYLA</name>
<dbReference type="GO" id="GO:0045121">
    <property type="term" value="C:membrane raft"/>
    <property type="evidence" value="ECO:0007669"/>
    <property type="project" value="UniProtKB-SubCell"/>
</dbReference>
<feature type="compositionally biased region" description="Low complexity" evidence="19">
    <location>
        <begin position="250"/>
        <end position="262"/>
    </location>
</feature>
<keyword evidence="16" id="KW-0325">Glycoprotein</keyword>
<dbReference type="GO" id="GO:0030027">
    <property type="term" value="C:lamellipodium"/>
    <property type="evidence" value="ECO:0007669"/>
    <property type="project" value="UniProtKB-SubCell"/>
</dbReference>
<evidence type="ECO:0000313" key="22">
    <source>
        <dbReference type="Proteomes" id="UP000265200"/>
    </source>
</evidence>
<dbReference type="AlphaFoldDB" id="A0A3P9IJQ4"/>
<organism evidence="21 22">
    <name type="scientific">Oryzias latipes</name>
    <name type="common">Japanese rice fish</name>
    <name type="synonym">Japanese killifish</name>
    <dbReference type="NCBI Taxonomy" id="8090"/>
    <lineage>
        <taxon>Eukaryota</taxon>
        <taxon>Metazoa</taxon>
        <taxon>Chordata</taxon>
        <taxon>Craniata</taxon>
        <taxon>Vertebrata</taxon>
        <taxon>Euteleostomi</taxon>
        <taxon>Actinopterygii</taxon>
        <taxon>Neopterygii</taxon>
        <taxon>Teleostei</taxon>
        <taxon>Neoteleostei</taxon>
        <taxon>Acanthomorphata</taxon>
        <taxon>Ovalentaria</taxon>
        <taxon>Atherinomorphae</taxon>
        <taxon>Beloniformes</taxon>
        <taxon>Adrianichthyidae</taxon>
        <taxon>Oryziinae</taxon>
        <taxon>Oryzias</taxon>
    </lineage>
</organism>
<reference evidence="21" key="4">
    <citation type="submission" date="2025-09" db="UniProtKB">
        <authorList>
            <consortium name="Ensembl"/>
        </authorList>
    </citation>
    <scope>IDENTIFICATION</scope>
    <source>
        <strain evidence="21">HSOK</strain>
    </source>
</reference>
<keyword evidence="14 20" id="KW-1133">Transmembrane helix</keyword>
<evidence type="ECO:0000256" key="9">
    <source>
        <dbReference type="ARBA" id="ARBA00017371"/>
    </source>
</evidence>
<evidence type="ECO:0000256" key="12">
    <source>
        <dbReference type="ARBA" id="ARBA00022729"/>
    </source>
</evidence>
<dbReference type="InterPro" id="IPR013836">
    <property type="entry name" value="CD34/Podocalyxin"/>
</dbReference>
<dbReference type="GO" id="GO:0001726">
    <property type="term" value="C:ruffle"/>
    <property type="evidence" value="ECO:0007669"/>
    <property type="project" value="UniProtKB-SubCell"/>
</dbReference>
<keyword evidence="12" id="KW-0732">Signal</keyword>
<dbReference type="GO" id="GO:0022407">
    <property type="term" value="P:regulation of cell-cell adhesion"/>
    <property type="evidence" value="ECO:0007669"/>
    <property type="project" value="InterPro"/>
</dbReference>
<feature type="region of interest" description="Disordered" evidence="19">
    <location>
        <begin position="92"/>
        <end position="112"/>
    </location>
</feature>
<dbReference type="PANTHER" id="PTHR12067">
    <property type="entry name" value="PODOCALYXIN"/>
    <property type="match status" value="1"/>
</dbReference>
<dbReference type="PANTHER" id="PTHR12067:SF5">
    <property type="entry name" value="PODOCALYXIN"/>
    <property type="match status" value="1"/>
</dbReference>
<keyword evidence="10" id="KW-1003">Cell membrane</keyword>
<evidence type="ECO:0000256" key="10">
    <source>
        <dbReference type="ARBA" id="ARBA00022475"/>
    </source>
</evidence>
<evidence type="ECO:0000256" key="3">
    <source>
        <dbReference type="ARBA" id="ARBA00004285"/>
    </source>
</evidence>
<feature type="region of interest" description="Disordered" evidence="19">
    <location>
        <begin position="23"/>
        <end position="45"/>
    </location>
</feature>
<feature type="region of interest" description="Disordered" evidence="19">
    <location>
        <begin position="198"/>
        <end position="284"/>
    </location>
</feature>
<dbReference type="GO" id="GO:0007155">
    <property type="term" value="P:cell adhesion"/>
    <property type="evidence" value="ECO:0007669"/>
    <property type="project" value="UniProtKB-KW"/>
</dbReference>
<evidence type="ECO:0000256" key="11">
    <source>
        <dbReference type="ARBA" id="ARBA00022692"/>
    </source>
</evidence>
<accession>A0A3P9IJQ4</accession>